<proteinExistence type="predicted"/>
<dbReference type="InterPro" id="IPR007403">
    <property type="entry name" value="DUF456"/>
</dbReference>
<dbReference type="eggNOG" id="COG2839">
    <property type="taxonomic scope" value="Bacteria"/>
</dbReference>
<sequence length="161" mass="16832">MDTAVVYYVLAAALVLIGLAGVFLPALPGLPLVFAGLLVAAWADNFTHIGWVTLVVLGLITALSYLVDFLATLYGAQRVGASKMALWGSVIGGIAGIFFMPIGLFVGPFAGAWLGEYYQTHKSGQATKVGIGTWVGIMLGTATKLALGLCMLGVFAIGWFF</sequence>
<dbReference type="Proteomes" id="UP000028012">
    <property type="component" value="Unassembled WGS sequence"/>
</dbReference>
<gene>
    <name evidence="1" type="ORF">GW15_0206555</name>
</gene>
<evidence type="ECO:0000313" key="1">
    <source>
        <dbReference type="EMBL" id="KGE52762.1"/>
    </source>
</evidence>
<name>A0A098Q4A5_9XANT</name>
<dbReference type="RefSeq" id="WP_042821818.1">
    <property type="nucleotide sequence ID" value="NZ_CP053649.1"/>
</dbReference>
<dbReference type="AlphaFoldDB" id="A0A098Q4A5"/>
<dbReference type="EMBL" id="JPHD02000055">
    <property type="protein sequence ID" value="KGE52762.1"/>
    <property type="molecule type" value="Genomic_DNA"/>
</dbReference>
<comment type="caution">
    <text evidence="1">The sequence shown here is derived from an EMBL/GenBank/DDBJ whole genome shotgun (WGS) entry which is preliminary data.</text>
</comment>
<dbReference type="PANTHER" id="PTHR39165">
    <property type="entry name" value="IG HYPOTHETICAL 17883"/>
    <property type="match status" value="1"/>
</dbReference>
<protein>
    <submittedName>
        <fullName evidence="1">Membrane protein</fullName>
    </submittedName>
</protein>
<accession>A0A098Q4A5</accession>
<dbReference type="PANTHER" id="PTHR39165:SF1">
    <property type="entry name" value="DUF456 DOMAIN-CONTAINING PROTEIN"/>
    <property type="match status" value="1"/>
</dbReference>
<reference evidence="1 2" key="1">
    <citation type="submission" date="2014-09" db="EMBL/GenBank/DDBJ databases">
        <title>A draft genome sequence for Xanthomonas axonopodis pv. vasculorum NCPPB 900.</title>
        <authorList>
            <person name="Harrison J."/>
            <person name="Studholme D.J."/>
        </authorList>
    </citation>
    <scope>NUCLEOTIDE SEQUENCE [LARGE SCALE GENOMIC DNA]</scope>
    <source>
        <strain evidence="1 2">NCPPB 900</strain>
    </source>
</reference>
<dbReference type="HOGENOM" id="CLU_109297_0_0_6"/>
<evidence type="ECO:0000313" key="2">
    <source>
        <dbReference type="Proteomes" id="UP000028012"/>
    </source>
</evidence>
<dbReference type="GeneID" id="58002584"/>
<organism evidence="1 2">
    <name type="scientific">Xanthomonas axonopodis pv. vasculorum</name>
    <dbReference type="NCBI Taxonomy" id="325777"/>
    <lineage>
        <taxon>Bacteria</taxon>
        <taxon>Pseudomonadati</taxon>
        <taxon>Pseudomonadota</taxon>
        <taxon>Gammaproteobacteria</taxon>
        <taxon>Lysobacterales</taxon>
        <taxon>Lysobacteraceae</taxon>
        <taxon>Xanthomonas</taxon>
    </lineage>
</organism>
<dbReference type="STRING" id="325777.GW15_0206555"/>
<dbReference type="Pfam" id="PF04306">
    <property type="entry name" value="DUF456"/>
    <property type="match status" value="1"/>
</dbReference>